<reference evidence="8 9" key="1">
    <citation type="submission" date="2016-11" db="EMBL/GenBank/DDBJ databases">
        <title>Mixed transmission modes and dynamic genome evolution in an obligate animal-bacterial symbiosis.</title>
        <authorList>
            <person name="Russell S.L."/>
            <person name="Corbett-Detig R.B."/>
            <person name="Cavanaugh C.M."/>
        </authorList>
    </citation>
    <scope>NUCLEOTIDE SEQUENCE [LARGE SCALE GENOMIC DNA]</scope>
    <source>
        <strain evidence="8">Se-Cadez</strain>
    </source>
</reference>
<dbReference type="EMBL" id="MPRJ01000119">
    <property type="protein sequence ID" value="OOZ34067.1"/>
    <property type="molecule type" value="Genomic_DNA"/>
</dbReference>
<feature type="transmembrane region" description="Helical" evidence="6">
    <location>
        <begin position="385"/>
        <end position="407"/>
    </location>
</feature>
<dbReference type="GO" id="GO:0016020">
    <property type="term" value="C:membrane"/>
    <property type="evidence" value="ECO:0007669"/>
    <property type="project" value="UniProtKB-SubCell"/>
</dbReference>
<organism evidence="8 9">
    <name type="scientific">Solemya velesiana gill symbiont</name>
    <dbReference type="NCBI Taxonomy" id="1918948"/>
    <lineage>
        <taxon>Bacteria</taxon>
        <taxon>Pseudomonadati</taxon>
        <taxon>Pseudomonadota</taxon>
        <taxon>Gammaproteobacteria</taxon>
        <taxon>sulfur-oxidizing symbionts</taxon>
    </lineage>
</organism>
<feature type="domain" description="Major facilitator superfamily (MFS) profile" evidence="7">
    <location>
        <begin position="6"/>
        <end position="411"/>
    </location>
</feature>
<comment type="caution">
    <text evidence="8">The sequence shown here is derived from an EMBL/GenBank/DDBJ whole genome shotgun (WGS) entry which is preliminary data.</text>
</comment>
<keyword evidence="4 6" id="KW-1133">Transmembrane helix</keyword>
<accession>A0A1T2KMI1</accession>
<dbReference type="CDD" id="cd17353">
    <property type="entry name" value="MFS_OFA_like"/>
    <property type="match status" value="1"/>
</dbReference>
<dbReference type="PANTHER" id="PTHR43385:SF1">
    <property type="entry name" value="RIBOFLAVIN TRANSPORTER RIBJ"/>
    <property type="match status" value="1"/>
</dbReference>
<feature type="transmembrane region" description="Helical" evidence="6">
    <location>
        <begin position="97"/>
        <end position="122"/>
    </location>
</feature>
<comment type="subcellular location">
    <subcellularLocation>
        <location evidence="1">Membrane</location>
        <topology evidence="1">Multi-pass membrane protein</topology>
    </subcellularLocation>
</comment>
<proteinExistence type="predicted"/>
<keyword evidence="5 6" id="KW-0472">Membrane</keyword>
<feature type="transmembrane region" description="Helical" evidence="6">
    <location>
        <begin position="73"/>
        <end position="91"/>
    </location>
</feature>
<evidence type="ECO:0000256" key="6">
    <source>
        <dbReference type="SAM" id="Phobius"/>
    </source>
</evidence>
<feature type="transmembrane region" description="Helical" evidence="6">
    <location>
        <begin position="265"/>
        <end position="286"/>
    </location>
</feature>
<dbReference type="PROSITE" id="PS50850">
    <property type="entry name" value="MFS"/>
    <property type="match status" value="1"/>
</dbReference>
<dbReference type="Pfam" id="PF07690">
    <property type="entry name" value="MFS_1"/>
    <property type="match status" value="1"/>
</dbReference>
<gene>
    <name evidence="8" type="ORF">BOW51_12335</name>
</gene>
<dbReference type="PANTHER" id="PTHR43385">
    <property type="entry name" value="RIBOFLAVIN TRANSPORTER RIBJ"/>
    <property type="match status" value="1"/>
</dbReference>
<dbReference type="AlphaFoldDB" id="A0A1T2KMI1"/>
<dbReference type="Proteomes" id="UP000190896">
    <property type="component" value="Unassembled WGS sequence"/>
</dbReference>
<name>A0A1T2KMI1_9GAMM</name>
<evidence type="ECO:0000256" key="1">
    <source>
        <dbReference type="ARBA" id="ARBA00004141"/>
    </source>
</evidence>
<dbReference type="InterPro" id="IPR036259">
    <property type="entry name" value="MFS_trans_sf"/>
</dbReference>
<evidence type="ECO:0000256" key="3">
    <source>
        <dbReference type="ARBA" id="ARBA00022692"/>
    </source>
</evidence>
<feature type="transmembrane region" description="Helical" evidence="6">
    <location>
        <begin position="7"/>
        <end position="26"/>
    </location>
</feature>
<feature type="transmembrane region" description="Helical" evidence="6">
    <location>
        <begin position="358"/>
        <end position="379"/>
    </location>
</feature>
<sequence>MEKTINRWWVVFGAILIQLCLGAIYAWSVFTPALKAAGWSKLETQIVFAVGLATFAVVMVFAGAKLQKWGPRYLALLGGITLGCGYLIAGLSGGTSFWGVCLGVGLIGGAGIGFGYVVPIAVGMRWFPEHKGMITGLAVAGFGFGAMGWVKAAGSWGNLIDTIGLSQTFMLYGLAFATLVTIGSIWMKMPPAGWKPAGYESPEQKAGSGGEEFQVDEMLKSPQFYLIFLTFAVSAGAGLMSIGLMKLYPMEALQASGYSSLEANSIAGTAMAVFFSIANGIGRIVWGSLSDKLGRKNAVMYMAGSQGMILLFFTSMAGQEYLLYLGAALIGFNFGGNFALFPALTADEFGNGAVGKNYPLVFLSYGIGGILFPVLGGVLGDMGNFPIAFSICGVACLVGAVAVAMVFPPHRDEAHQPFSVHGFLHHAHIFDHDKKDDLF</sequence>
<evidence type="ECO:0000256" key="4">
    <source>
        <dbReference type="ARBA" id="ARBA00022989"/>
    </source>
</evidence>
<dbReference type="RefSeq" id="WP_078488302.1">
    <property type="nucleotide sequence ID" value="NZ_MPRJ01000119.1"/>
</dbReference>
<protein>
    <submittedName>
        <fullName evidence="8">MFS transporter</fullName>
    </submittedName>
</protein>
<feature type="transmembrane region" description="Helical" evidence="6">
    <location>
        <begin position="169"/>
        <end position="187"/>
    </location>
</feature>
<evidence type="ECO:0000313" key="8">
    <source>
        <dbReference type="EMBL" id="OOZ34067.1"/>
    </source>
</evidence>
<evidence type="ECO:0000313" key="9">
    <source>
        <dbReference type="Proteomes" id="UP000190896"/>
    </source>
</evidence>
<feature type="transmembrane region" description="Helical" evidence="6">
    <location>
        <begin position="134"/>
        <end position="157"/>
    </location>
</feature>
<dbReference type="OrthoDB" id="9793415at2"/>
<evidence type="ECO:0000256" key="2">
    <source>
        <dbReference type="ARBA" id="ARBA00022448"/>
    </source>
</evidence>
<dbReference type="InterPro" id="IPR011701">
    <property type="entry name" value="MFS"/>
</dbReference>
<keyword evidence="3 6" id="KW-0812">Transmembrane</keyword>
<evidence type="ECO:0000256" key="5">
    <source>
        <dbReference type="ARBA" id="ARBA00023136"/>
    </source>
</evidence>
<evidence type="ECO:0000259" key="7">
    <source>
        <dbReference type="PROSITE" id="PS50850"/>
    </source>
</evidence>
<dbReference type="Gene3D" id="1.20.1250.20">
    <property type="entry name" value="MFS general substrate transporter like domains"/>
    <property type="match status" value="2"/>
</dbReference>
<dbReference type="InterPro" id="IPR052983">
    <property type="entry name" value="MFS_Riboflavin_Transporter"/>
</dbReference>
<feature type="transmembrane region" description="Helical" evidence="6">
    <location>
        <begin position="46"/>
        <end position="66"/>
    </location>
</feature>
<dbReference type="GO" id="GO:0022857">
    <property type="term" value="F:transmembrane transporter activity"/>
    <property type="evidence" value="ECO:0007669"/>
    <property type="project" value="InterPro"/>
</dbReference>
<feature type="transmembrane region" description="Helical" evidence="6">
    <location>
        <begin position="224"/>
        <end position="245"/>
    </location>
</feature>
<dbReference type="InterPro" id="IPR020846">
    <property type="entry name" value="MFS_dom"/>
</dbReference>
<dbReference type="SUPFAM" id="SSF103473">
    <property type="entry name" value="MFS general substrate transporter"/>
    <property type="match status" value="1"/>
</dbReference>
<keyword evidence="2" id="KW-0813">Transport</keyword>
<feature type="transmembrane region" description="Helical" evidence="6">
    <location>
        <begin position="323"/>
        <end position="346"/>
    </location>
</feature>
<keyword evidence="9" id="KW-1185">Reference proteome</keyword>